<evidence type="ECO:0000313" key="7">
    <source>
        <dbReference type="EMBL" id="UXD88254.1"/>
    </source>
</evidence>
<proteinExistence type="inferred from homology"/>
<keyword evidence="3 4" id="KW-0975">Bacterial flagellum</keyword>
<dbReference type="Pfam" id="PF00700">
    <property type="entry name" value="Flagellin_C"/>
    <property type="match status" value="1"/>
</dbReference>
<evidence type="ECO:0000256" key="3">
    <source>
        <dbReference type="ARBA" id="ARBA00023143"/>
    </source>
</evidence>
<protein>
    <recommendedName>
        <fullName evidence="4">Flagellin</fullName>
    </recommendedName>
</protein>
<feature type="domain" description="Flagellin C-terminal" evidence="6">
    <location>
        <begin position="871"/>
        <end position="956"/>
    </location>
</feature>
<name>A0ABY6AE42_9GAMM</name>
<dbReference type="InterPro" id="IPR001492">
    <property type="entry name" value="Flagellin"/>
</dbReference>
<evidence type="ECO:0000313" key="8">
    <source>
        <dbReference type="Proteomes" id="UP001065322"/>
    </source>
</evidence>
<evidence type="ECO:0000256" key="4">
    <source>
        <dbReference type="RuleBase" id="RU362073"/>
    </source>
</evidence>
<dbReference type="InterPro" id="IPR046358">
    <property type="entry name" value="Flagellin_C"/>
</dbReference>
<keyword evidence="2 4" id="KW-0964">Secreted</keyword>
<dbReference type="Proteomes" id="UP001065322">
    <property type="component" value="Chromosome"/>
</dbReference>
<reference evidence="8" key="1">
    <citation type="submission" date="2020-06" db="EMBL/GenBank/DDBJ databases">
        <title>Thalassolituus marinus alknpb1M-1, a hydrocarbon-degrading bacterium isolated from the deep-sea overlying water using an in-situ strategy from the South China Sea basin.</title>
        <authorList>
            <person name="Dong C."/>
            <person name="Chen Y."/>
            <person name="Shao Z."/>
        </authorList>
    </citation>
    <scope>NUCLEOTIDE SEQUENCE [LARGE SCALE GENOMIC DNA]</scope>
    <source>
        <strain evidence="8">alknpb1M-1</strain>
    </source>
</reference>
<dbReference type="Gene3D" id="1.20.1330.10">
    <property type="entry name" value="f41 fragment of flagellin, N-terminal domain"/>
    <property type="match status" value="2"/>
</dbReference>
<dbReference type="SUPFAM" id="SSF64518">
    <property type="entry name" value="Phase 1 flagellin"/>
    <property type="match status" value="2"/>
</dbReference>
<comment type="subcellular location">
    <subcellularLocation>
        <location evidence="4">Secreted</location>
    </subcellularLocation>
    <subcellularLocation>
        <location evidence="4">Bacterial flagellum</location>
    </subcellularLocation>
</comment>
<dbReference type="PANTHER" id="PTHR42792">
    <property type="entry name" value="FLAGELLIN"/>
    <property type="match status" value="1"/>
</dbReference>
<feature type="domain" description="Flagellin N-terminal" evidence="5">
    <location>
        <begin position="5"/>
        <end position="142"/>
    </location>
</feature>
<dbReference type="RefSeq" id="WP_260996994.1">
    <property type="nucleotide sequence ID" value="NZ_CP054475.1"/>
</dbReference>
<evidence type="ECO:0000256" key="2">
    <source>
        <dbReference type="ARBA" id="ARBA00022525"/>
    </source>
</evidence>
<evidence type="ECO:0000256" key="1">
    <source>
        <dbReference type="ARBA" id="ARBA00005709"/>
    </source>
</evidence>
<dbReference type="PRINTS" id="PR00207">
    <property type="entry name" value="FLAGELLIN"/>
</dbReference>
<dbReference type="Gene3D" id="3.30.70.2120">
    <property type="match status" value="2"/>
</dbReference>
<comment type="similarity">
    <text evidence="1 4">Belongs to the bacterial flagellin family.</text>
</comment>
<dbReference type="Gene3D" id="1.20.120.340">
    <property type="entry name" value="Flagellar protein FliS"/>
    <property type="match status" value="1"/>
</dbReference>
<dbReference type="Gene3D" id="6.10.280.190">
    <property type="match status" value="1"/>
</dbReference>
<evidence type="ECO:0000259" key="6">
    <source>
        <dbReference type="Pfam" id="PF00700"/>
    </source>
</evidence>
<dbReference type="InterPro" id="IPR001029">
    <property type="entry name" value="Flagellin_N"/>
</dbReference>
<accession>A0ABY6AE42</accession>
<gene>
    <name evidence="7" type="ORF">HUF19_12840</name>
</gene>
<sequence>MPQIINTNIASINAQRNLDKSQSANQQALQRLSSGLRINSAKDDAAGLAISTRFTSQIKGLNVAVRNAGDGIALAQTAEGALGSMNDNLQRIRELAVQSANATNSDVDREALQAEVDQLVAEISRTADETDFNGRKLLDGSFKATFQIGANAGQTVDVSIAELTASKLGSSKESGISAIGTDNALANGDLIINGVAITASRAEDDSASTSGADASAISKAAAVNRHSAETGVSAQVNENTVSGSEMTASAASGTISLNGVNIDIQTSNDGSTTRASVLEAINAVSDQTGVVAVDTGFDKGGVQLVAADGRNVDINLGTLSAAQTGLAATGVYEGGFTLIADGDVKEIVIEGGNGTGNGDLSNAGLVAGTYESGQASVVSDAQTQDISASNATPAGTFVSVASAAASGFDTTTSIGYEVTVNGATSIGTMASGGFVNNLAAAISNVAGVTAYESVKLTVTMATTATAIELGTGASGSMVSFTAGSTATVAAQNAADAINARDFSAENLDVSATVNSSGELVLDVKNFSTTTAGSAGLVVFDTSGAIGNVAVGTNAAAAFQASGTNNYVQGSLAFQSDDGTKVTVALSDPDDAGQLLASGTTSVTTAYDGVNGLKDGDLTINGVSIKAAETSEDKASAEFASDGSRILSSNKTLSGIAVAAAINEVSDETGVQATVNPTEVVGGTAVTQAEANAFENGDQAGIYINGVSLGSVTLQADSGGNIDYAKSRADAIALINQSSGQTGVTAIDNGESISLTAADGRNISIAIDDKSGSSSSIGRVFGLDAAVEGIGEATFGQGGTSTKSSVEADTYETTYSTVKLTSAKEIEVNVGSNGNTELEALGFNTGTYGGGENGQFLTEIDISTFEGATAAITAIDNAIGQVASQRADLGAIQNRMSSTVSNLQVTSENLNSANSRIQDADFAAETAELSRTQVLQQAGISVLAQANAAGQQVLSLLG</sequence>
<evidence type="ECO:0000259" key="5">
    <source>
        <dbReference type="Pfam" id="PF00669"/>
    </source>
</evidence>
<comment type="function">
    <text evidence="4">Flagellin is the subunit protein which polymerizes to form the filaments of bacterial flagella.</text>
</comment>
<dbReference type="Pfam" id="PF00669">
    <property type="entry name" value="Flagellin_N"/>
    <property type="match status" value="1"/>
</dbReference>
<keyword evidence="8" id="KW-1185">Reference proteome</keyword>
<dbReference type="EMBL" id="CP054475">
    <property type="protein sequence ID" value="UXD88254.1"/>
    <property type="molecule type" value="Genomic_DNA"/>
</dbReference>
<organism evidence="7 8">
    <name type="scientific">Thalassolituus hydrocarboniclasticus</name>
    <dbReference type="NCBI Taxonomy" id="2742796"/>
    <lineage>
        <taxon>Bacteria</taxon>
        <taxon>Pseudomonadati</taxon>
        <taxon>Pseudomonadota</taxon>
        <taxon>Gammaproteobacteria</taxon>
        <taxon>Oceanospirillales</taxon>
        <taxon>Oceanospirillaceae</taxon>
        <taxon>Thalassolituus</taxon>
    </lineage>
</organism>
<dbReference type="PANTHER" id="PTHR42792:SF2">
    <property type="entry name" value="FLAGELLIN"/>
    <property type="match status" value="1"/>
</dbReference>